<evidence type="ECO:0000313" key="10">
    <source>
        <dbReference type="Proteomes" id="UP000284547"/>
    </source>
</evidence>
<dbReference type="InterPro" id="IPR046817">
    <property type="entry name" value="MmeI_N"/>
</dbReference>
<dbReference type="InterPro" id="IPR002052">
    <property type="entry name" value="DNA_methylase_N6_adenine_CS"/>
</dbReference>
<dbReference type="EC" id="2.1.1.72" evidence="1"/>
<dbReference type="InterPro" id="IPR046816">
    <property type="entry name" value="MmeI_Mtase"/>
</dbReference>
<keyword evidence="2 9" id="KW-0489">Methyltransferase</keyword>
<dbReference type="AlphaFoldDB" id="A0A411Z1G0"/>
<dbReference type="EMBL" id="QWEY01000006">
    <property type="protein sequence ID" value="RGP36872.1"/>
    <property type="molecule type" value="Genomic_DNA"/>
</dbReference>
<evidence type="ECO:0000313" key="9">
    <source>
        <dbReference type="EMBL" id="RGP36872.1"/>
    </source>
</evidence>
<feature type="domain" description="MmeI-like N-terminal" evidence="5">
    <location>
        <begin position="6"/>
        <end position="232"/>
    </location>
</feature>
<name>A0A411Z1G0_9RHOB</name>
<dbReference type="Pfam" id="PF20473">
    <property type="entry name" value="MmeI_Mtase"/>
    <property type="match status" value="1"/>
</dbReference>
<accession>A0A411Z1G0</accession>
<dbReference type="PANTHER" id="PTHR33841">
    <property type="entry name" value="DNA METHYLTRANSFERASE YEEA-RELATED"/>
    <property type="match status" value="1"/>
</dbReference>
<evidence type="ECO:0000256" key="4">
    <source>
        <dbReference type="ARBA" id="ARBA00047942"/>
    </source>
</evidence>
<dbReference type="SUPFAM" id="SSF53335">
    <property type="entry name" value="S-adenosyl-L-methionine-dependent methyltransferases"/>
    <property type="match status" value="1"/>
</dbReference>
<dbReference type="InterPro" id="IPR046820">
    <property type="entry name" value="MmeI_TRD"/>
</dbReference>
<sequence length="1214" mass="134502">MVPSDDFRAFIEKAKASGGAEMANCQPFIERLCRFMSLPEPDLATERNHLNDYVYERRVDFKHPDGTTSAGRIDLYKRGHFILEAKQSAKRAKSATADQPGLFPEDMIQTKGGQAKRGTRTWDKVMVAAKKQAEDYARALPVDHGYPPFILVLDIGNVVEVYADFSGQGKNYAHFPDRQSYRLSMDDLLEANIQDRLRAIWKDPQSLDPTRKSAEVTRDIAERLAKIARRLEGRYKPQDVAEFLMRCVFTMFAEDVKLLPPDSFKNLLGDMVKRPKDFVPALEDLWDRMDKGGYDRGLGKTIKRFNGSLFKNAKALPLESDDINEVWIAAKRDWQDVEPAIFGTLVERALDSRERSKLGAHYTPRTYVERLVIPTIIEPLRADWDAVSAQINDLLEDGKKVEALRAATKFHRQLCTVRVLDPACGTGNFLYVSLELMKRLEGEVLETIADLGGKPDRYSDFPNEAQGRLGRMLAKSGGTFTVDPHQFYGLELNPRAATIADLVLWIGYLKWQIKTGGPDAVKEPVLDAYGTIVCQDAILAYDSADPVLDANGKPLTRWDGITKKADPITGAEVPDTSATRPVLRYHNFRKAAWPEVEFIVGNPPFIGGKDMRAELGEGYAEAAWAARPDIPGGADFVMHFWDEAANRLLAKGTKGQPNPLRRFGFITSNSIDQVFSSRVIEARMTGKTPLSLVYAIPDHPWLKAADKAAVRIALTVAVAGDAEGVLAEVVREDGLNTDTPTVELVVKPGHITAGLTIGADLAKAKPLWANAALSSRGVSLHGAGFIVTPAKAAQLGLGKVAGLENHIREYRNGRDLADRPRGVMVIDLFGLTAEQVRDRFPAVYGHVVENVKNEREAKVGGSKDLAEYARLWWLFGKPRSELRPALEGLPRYIATIETAKHRFFQFLDAKVLPDNMLVNIAVADSRTLAVLSSRISVIWMLGAGGTLEDRPRYNKTRTFDPFVFPTFDKVSPVLSGTLATLGERLDAFRKERIAAHPHLTMTGLYNSLERLRELTNGANVPPLSEAERDIKDAGQIQVLRDLHDEIDRAVLDTYGWSDLTPALVGMPGATTPSPHKSPAQIAAEAEVLVRLVALNQARQVSESKGEIEWLRPEYQVPRLRMKAPQPDRAKQVAADLGGSAEGAALALLWPSDGLDQIRAVRSVLATATTPLAPEDIARRFRGGRNRASRVETVLRHMVETGMVRADGRSHFLPR</sequence>
<dbReference type="Pfam" id="PF20466">
    <property type="entry name" value="MmeI_TRD"/>
    <property type="match status" value="1"/>
</dbReference>
<reference evidence="9 10" key="1">
    <citation type="submission" date="2018-08" db="EMBL/GenBank/DDBJ databases">
        <title>Flavobacterium tibetense sp. nov., isolated from a wetland YonghuCo on Tibetan Plateau.</title>
        <authorList>
            <person name="Phurbu D."/>
            <person name="Lu H."/>
            <person name="Xing P."/>
        </authorList>
    </citation>
    <scope>NUCLEOTIDE SEQUENCE [LARGE SCALE GENOMIC DNA]</scope>
    <source>
        <strain evidence="9 10">DJC</strain>
    </source>
</reference>
<evidence type="ECO:0000256" key="3">
    <source>
        <dbReference type="ARBA" id="ARBA00022679"/>
    </source>
</evidence>
<dbReference type="InterPro" id="IPR050953">
    <property type="entry name" value="N4_N6_ade-DNA_methylase"/>
</dbReference>
<evidence type="ECO:0000259" key="5">
    <source>
        <dbReference type="Pfam" id="PF20464"/>
    </source>
</evidence>
<dbReference type="RefSeq" id="WP_118152494.1">
    <property type="nucleotide sequence ID" value="NZ_QWEY01000006.1"/>
</dbReference>
<proteinExistence type="predicted"/>
<dbReference type="InterPro" id="IPR029063">
    <property type="entry name" value="SAM-dependent_MTases_sf"/>
</dbReference>
<feature type="domain" description="MmeI-like target recognition" evidence="7">
    <location>
        <begin position="840"/>
        <end position="966"/>
    </location>
</feature>
<dbReference type="GO" id="GO:0003676">
    <property type="term" value="F:nucleic acid binding"/>
    <property type="evidence" value="ECO:0007669"/>
    <property type="project" value="InterPro"/>
</dbReference>
<keyword evidence="10" id="KW-1185">Reference proteome</keyword>
<dbReference type="Proteomes" id="UP000284547">
    <property type="component" value="Unassembled WGS sequence"/>
</dbReference>
<evidence type="ECO:0000259" key="7">
    <source>
        <dbReference type="Pfam" id="PF20466"/>
    </source>
</evidence>
<dbReference type="Pfam" id="PF20465">
    <property type="entry name" value="MmeI_hel"/>
    <property type="match status" value="1"/>
</dbReference>
<dbReference type="Gene3D" id="3.40.50.150">
    <property type="entry name" value="Vaccinia Virus protein VP39"/>
    <property type="match status" value="1"/>
</dbReference>
<comment type="caution">
    <text evidence="9">The sequence shown here is derived from an EMBL/GenBank/DDBJ whole genome shotgun (WGS) entry which is preliminary data.</text>
</comment>
<feature type="domain" description="MmeI-like helicase spacer" evidence="6">
    <location>
        <begin position="239"/>
        <end position="310"/>
    </location>
</feature>
<evidence type="ECO:0000259" key="6">
    <source>
        <dbReference type="Pfam" id="PF20465"/>
    </source>
</evidence>
<evidence type="ECO:0000259" key="8">
    <source>
        <dbReference type="Pfam" id="PF20473"/>
    </source>
</evidence>
<dbReference type="PANTHER" id="PTHR33841:SF1">
    <property type="entry name" value="DNA METHYLTRANSFERASE A"/>
    <property type="match status" value="1"/>
</dbReference>
<organism evidence="9 10">
    <name type="scientific">Pseudotabrizicola alkalilacus</name>
    <dbReference type="NCBI Taxonomy" id="2305252"/>
    <lineage>
        <taxon>Bacteria</taxon>
        <taxon>Pseudomonadati</taxon>
        <taxon>Pseudomonadota</taxon>
        <taxon>Alphaproteobacteria</taxon>
        <taxon>Rhodobacterales</taxon>
        <taxon>Paracoccaceae</taxon>
        <taxon>Pseudotabrizicola</taxon>
    </lineage>
</organism>
<evidence type="ECO:0000256" key="1">
    <source>
        <dbReference type="ARBA" id="ARBA00011900"/>
    </source>
</evidence>
<dbReference type="GO" id="GO:0009007">
    <property type="term" value="F:site-specific DNA-methyltransferase (adenine-specific) activity"/>
    <property type="evidence" value="ECO:0007669"/>
    <property type="project" value="UniProtKB-EC"/>
</dbReference>
<keyword evidence="3 9" id="KW-0808">Transferase</keyword>
<dbReference type="InterPro" id="IPR046819">
    <property type="entry name" value="MmeI_hel"/>
</dbReference>
<dbReference type="Pfam" id="PF20464">
    <property type="entry name" value="MmeI_N"/>
    <property type="match status" value="1"/>
</dbReference>
<protein>
    <recommendedName>
        <fullName evidence="1">site-specific DNA-methyltransferase (adenine-specific)</fullName>
        <ecNumber evidence="1">2.1.1.72</ecNumber>
    </recommendedName>
</protein>
<dbReference type="OrthoDB" id="9806213at2"/>
<evidence type="ECO:0000256" key="2">
    <source>
        <dbReference type="ARBA" id="ARBA00022603"/>
    </source>
</evidence>
<dbReference type="PROSITE" id="PS00092">
    <property type="entry name" value="N6_MTASE"/>
    <property type="match status" value="1"/>
</dbReference>
<dbReference type="GO" id="GO:0032259">
    <property type="term" value="P:methylation"/>
    <property type="evidence" value="ECO:0007669"/>
    <property type="project" value="UniProtKB-KW"/>
</dbReference>
<comment type="catalytic activity">
    <reaction evidence="4">
        <text>a 2'-deoxyadenosine in DNA + S-adenosyl-L-methionine = an N(6)-methyl-2'-deoxyadenosine in DNA + S-adenosyl-L-homocysteine + H(+)</text>
        <dbReference type="Rhea" id="RHEA:15197"/>
        <dbReference type="Rhea" id="RHEA-COMP:12418"/>
        <dbReference type="Rhea" id="RHEA-COMP:12419"/>
        <dbReference type="ChEBI" id="CHEBI:15378"/>
        <dbReference type="ChEBI" id="CHEBI:57856"/>
        <dbReference type="ChEBI" id="CHEBI:59789"/>
        <dbReference type="ChEBI" id="CHEBI:90615"/>
        <dbReference type="ChEBI" id="CHEBI:90616"/>
        <dbReference type="EC" id="2.1.1.72"/>
    </reaction>
</comment>
<dbReference type="PRINTS" id="PR00507">
    <property type="entry name" value="N12N6MTFRASE"/>
</dbReference>
<feature type="domain" description="MmeI-like DNA-methyltransferase" evidence="8">
    <location>
        <begin position="405"/>
        <end position="716"/>
    </location>
</feature>
<gene>
    <name evidence="9" type="ORF">D1012_11985</name>
</gene>